<accession>A0A0P1FXE0</accession>
<keyword evidence="1" id="KW-1133">Transmembrane helix</keyword>
<keyword evidence="1" id="KW-0472">Membrane</keyword>
<dbReference type="Proteomes" id="UP000051587">
    <property type="component" value="Unassembled WGS sequence"/>
</dbReference>
<dbReference type="InterPro" id="IPR051082">
    <property type="entry name" value="Pentapeptide-BTB/POZ_domain"/>
</dbReference>
<organism evidence="2 3">
    <name type="scientific">Thalassovita gelatinovora</name>
    <name type="common">Thalassobius gelatinovorus</name>
    <dbReference type="NCBI Taxonomy" id="53501"/>
    <lineage>
        <taxon>Bacteria</taxon>
        <taxon>Pseudomonadati</taxon>
        <taxon>Pseudomonadota</taxon>
        <taxon>Alphaproteobacteria</taxon>
        <taxon>Rhodobacterales</taxon>
        <taxon>Roseobacteraceae</taxon>
        <taxon>Thalassovita</taxon>
    </lineage>
</organism>
<evidence type="ECO:0000256" key="1">
    <source>
        <dbReference type="SAM" id="Phobius"/>
    </source>
</evidence>
<dbReference type="PANTHER" id="PTHR14136">
    <property type="entry name" value="BTB_POZ DOMAIN-CONTAINING PROTEIN KCTD9"/>
    <property type="match status" value="1"/>
</dbReference>
<dbReference type="SUPFAM" id="SSF141571">
    <property type="entry name" value="Pentapeptide repeat-like"/>
    <property type="match status" value="2"/>
</dbReference>
<sequence length="548" mass="59893">MLALFGGMALIAATVVLGRAILGRTGAAADAGIVIAACIAAPYLIWSMSIRNRLFKFQKEGQITDRILHALNQLGAEKTVRIAATDARGNPQTVETTIPNIEIRTGGLLTLERIAQDSTLYDKGRDHVRVMEILCAYIRQNAPASTARDFPLSDWPALPDDAESAARQNHEMWRQARFADTHNGNARDWARSLPVPRVDIQMALNIVTQRTPAQRQAEADWGDGAPGTADWVFDSEPLPLLPQTALEDGVTAEEFKSFQHRLTGWREVIWAYDGYRPDLSNTNLQGANLSAALLCGARLEGARMEGANLAEARLEGARLATARMTGANLYAARLQGARLLETKMEGAYLRRARLEGALLTEARMEGALLYRARLEGADLRAARLDGADFGEARMLGANLTRAHMDGASLFGTRMAWANLFESQLQRASLFETQMEGADLRGARMEGAYVIRTRMDAGTSLNAASMIGAAMKEVDFADVKISSEQLLSTFGDATVTLPCSTGHARINRPEHWPNWALPVAVSDGNDFPTQWNVWQNRPDAYTPPPPPGT</sequence>
<evidence type="ECO:0000313" key="3">
    <source>
        <dbReference type="Proteomes" id="UP000051587"/>
    </source>
</evidence>
<keyword evidence="3" id="KW-1185">Reference proteome</keyword>
<reference evidence="2 3" key="1">
    <citation type="submission" date="2015-09" db="EMBL/GenBank/DDBJ databases">
        <authorList>
            <consortium name="Swine Surveillance"/>
        </authorList>
    </citation>
    <scope>NUCLEOTIDE SEQUENCE [LARGE SCALE GENOMIC DNA]</scope>
    <source>
        <strain evidence="2 3">CECT 4357</strain>
    </source>
</reference>
<dbReference type="STRING" id="53501.SAMN04488043_10984"/>
<dbReference type="EMBL" id="CYSA01000015">
    <property type="protein sequence ID" value="CUH64057.1"/>
    <property type="molecule type" value="Genomic_DNA"/>
</dbReference>
<dbReference type="AlphaFoldDB" id="A0A0P1FXE0"/>
<dbReference type="Pfam" id="PF00805">
    <property type="entry name" value="Pentapeptide"/>
    <property type="match status" value="3"/>
</dbReference>
<dbReference type="InterPro" id="IPR001646">
    <property type="entry name" value="5peptide_repeat"/>
</dbReference>
<name>A0A0P1FXE0_THAGE</name>
<feature type="transmembrane region" description="Helical" evidence="1">
    <location>
        <begin position="28"/>
        <end position="46"/>
    </location>
</feature>
<proteinExistence type="predicted"/>
<gene>
    <name evidence="2" type="primary">pipB2</name>
    <name evidence="2" type="ORF">TG4357_01043</name>
</gene>
<dbReference type="PANTHER" id="PTHR14136:SF17">
    <property type="entry name" value="BTB_POZ DOMAIN-CONTAINING PROTEIN KCTD9"/>
    <property type="match status" value="1"/>
</dbReference>
<dbReference type="Gene3D" id="2.160.20.80">
    <property type="entry name" value="E3 ubiquitin-protein ligase SopA"/>
    <property type="match status" value="2"/>
</dbReference>
<evidence type="ECO:0000313" key="2">
    <source>
        <dbReference type="EMBL" id="CUH64057.1"/>
    </source>
</evidence>
<protein>
    <submittedName>
        <fullName evidence="2">Type III effector pipB2</fullName>
    </submittedName>
</protein>
<keyword evidence="1" id="KW-0812">Transmembrane</keyword>